<protein>
    <submittedName>
        <fullName evidence="2">Copper ABC transporter NosDFY, putative permease protein NosY</fullName>
    </submittedName>
</protein>
<keyword evidence="1" id="KW-1133">Transmembrane helix</keyword>
<sequence length="276" mass="31089">MMRNLFLVFKTDMSEALRSKWFLVYSLVFGGIIALFFITGITESRIQGFSGLSRLLLIFIEICIVIVPIFILINTVRTIAGERDSNILEYMLSFPISLKEYFFGKLLGKLFSVTLPIIGALILALFWSLFKGATIPWGIFFYYMALIVSINICFLGLSFFISSIVKTQEVALGIAFFVWLFLLALIDLLLIGFLIKTTASPELVYSIALANPLQVFRIGAIALFDPELSVIGPASYFILDEFGKELISIYCLVYPAVIGMLFSIFGYLIFKRKDLV</sequence>
<accession>A0AAD0QIZ2</accession>
<gene>
    <name evidence="2" type="primary">nosY</name>
    <name evidence="2" type="ORF">ATR_0936</name>
</gene>
<dbReference type="EMBL" id="CP031367">
    <property type="protein sequence ID" value="AXK48802.1"/>
    <property type="molecule type" value="Genomic_DNA"/>
</dbReference>
<evidence type="ECO:0000313" key="3">
    <source>
        <dbReference type="Proteomes" id="UP000254504"/>
    </source>
</evidence>
<dbReference type="PANTHER" id="PTHR43471">
    <property type="entry name" value="ABC TRANSPORTER PERMEASE"/>
    <property type="match status" value="1"/>
</dbReference>
<feature type="transmembrane region" description="Helical" evidence="1">
    <location>
        <begin position="172"/>
        <end position="195"/>
    </location>
</feature>
<feature type="transmembrane region" description="Helical" evidence="1">
    <location>
        <begin position="106"/>
        <end position="127"/>
    </location>
</feature>
<dbReference type="Pfam" id="PF12679">
    <property type="entry name" value="ABC2_membrane_2"/>
    <property type="match status" value="1"/>
</dbReference>
<organism evidence="2 3">
    <name type="scientific">Aliarcobacter trophiarum LMG 25534</name>
    <dbReference type="NCBI Taxonomy" id="1032241"/>
    <lineage>
        <taxon>Bacteria</taxon>
        <taxon>Pseudomonadati</taxon>
        <taxon>Campylobacterota</taxon>
        <taxon>Epsilonproteobacteria</taxon>
        <taxon>Campylobacterales</taxon>
        <taxon>Arcobacteraceae</taxon>
        <taxon>Aliarcobacter</taxon>
    </lineage>
</organism>
<dbReference type="GO" id="GO:0005886">
    <property type="term" value="C:plasma membrane"/>
    <property type="evidence" value="ECO:0007669"/>
    <property type="project" value="UniProtKB-SubCell"/>
</dbReference>
<evidence type="ECO:0000256" key="1">
    <source>
        <dbReference type="SAM" id="Phobius"/>
    </source>
</evidence>
<proteinExistence type="predicted"/>
<feature type="transmembrane region" description="Helical" evidence="1">
    <location>
        <begin position="247"/>
        <end position="270"/>
    </location>
</feature>
<dbReference type="KEGG" id="atp:ATR_0936"/>
<name>A0AAD0QIZ2_9BACT</name>
<feature type="transmembrane region" description="Helical" evidence="1">
    <location>
        <begin position="21"/>
        <end position="42"/>
    </location>
</feature>
<reference evidence="2 3" key="1">
    <citation type="submission" date="2018-07" db="EMBL/GenBank/DDBJ databases">
        <title>Complete genome of the Arcobacter trophiarum type strain LMG 25534.</title>
        <authorList>
            <person name="Miller W.G."/>
            <person name="Yee E."/>
        </authorList>
    </citation>
    <scope>NUCLEOTIDE SEQUENCE [LARGE SCALE GENOMIC DNA]</scope>
    <source>
        <strain evidence="2 3">LMG 25534</strain>
    </source>
</reference>
<keyword evidence="1" id="KW-0812">Transmembrane</keyword>
<keyword evidence="1" id="KW-0472">Membrane</keyword>
<feature type="transmembrane region" description="Helical" evidence="1">
    <location>
        <begin position="54"/>
        <end position="73"/>
    </location>
</feature>
<dbReference type="GO" id="GO:0140359">
    <property type="term" value="F:ABC-type transporter activity"/>
    <property type="evidence" value="ECO:0007669"/>
    <property type="project" value="InterPro"/>
</dbReference>
<evidence type="ECO:0000313" key="2">
    <source>
        <dbReference type="EMBL" id="AXK48802.1"/>
    </source>
</evidence>
<feature type="transmembrane region" description="Helical" evidence="1">
    <location>
        <begin position="139"/>
        <end position="160"/>
    </location>
</feature>
<dbReference type="Proteomes" id="UP000254504">
    <property type="component" value="Chromosome"/>
</dbReference>
<dbReference type="AlphaFoldDB" id="A0AAD0QIZ2"/>